<dbReference type="Proteomes" id="UP000887580">
    <property type="component" value="Unplaced"/>
</dbReference>
<organism evidence="1 2">
    <name type="scientific">Panagrolaimus sp. PS1159</name>
    <dbReference type="NCBI Taxonomy" id="55785"/>
    <lineage>
        <taxon>Eukaryota</taxon>
        <taxon>Metazoa</taxon>
        <taxon>Ecdysozoa</taxon>
        <taxon>Nematoda</taxon>
        <taxon>Chromadorea</taxon>
        <taxon>Rhabditida</taxon>
        <taxon>Tylenchina</taxon>
        <taxon>Panagrolaimomorpha</taxon>
        <taxon>Panagrolaimoidea</taxon>
        <taxon>Panagrolaimidae</taxon>
        <taxon>Panagrolaimus</taxon>
    </lineage>
</organism>
<evidence type="ECO:0000313" key="2">
    <source>
        <dbReference type="WBParaSite" id="PS1159_v2.g22995.t1"/>
    </source>
</evidence>
<reference evidence="2" key="1">
    <citation type="submission" date="2022-11" db="UniProtKB">
        <authorList>
            <consortium name="WormBaseParasite"/>
        </authorList>
    </citation>
    <scope>IDENTIFICATION</scope>
</reference>
<protein>
    <submittedName>
        <fullName evidence="2">Apple domain-containing protein</fullName>
    </submittedName>
</protein>
<evidence type="ECO:0000313" key="1">
    <source>
        <dbReference type="Proteomes" id="UP000887580"/>
    </source>
</evidence>
<accession>A0AC35G1T2</accession>
<name>A0AC35G1T2_9BILA</name>
<proteinExistence type="predicted"/>
<sequence length="698" mass="79549">MWIFVFFMAALFCQINAKVDPEVLKPCFEKYDGHKLIHSMPFHSEWKMSKEENCLEFCAQATSRCRSIVYDKLSQICHYFMVDGVELRQVFPQHGMAYFQLTDPKCAAAAIAITPFEATTVEYIPPVTKDVNGEEIPVVFAPENFPQPPTTESPTTSESQPTEDAEIETPDFTDENYMVQRPLKKYHKFDEKIDKKAIDEVVTYDDEGNLIQYQTSISPPQYDLITQLQSEAAEEKQNNNNSNNFDDVRVPQQEESSANEQIEKPVIGDDTDYHEPTNKEDVEKDYDPVPINSDVTDPMLETEEPTKTTFEPETIPPTTTTTMKPITTEPEPKPETEPPTATPDPREEEFKNLQEQMKMLEKEVLQIREEEARKQQKYSPKFEMPKFPPSPLAFMEHSVPSILPEMKGFKVARKNPGEYYANSESAAKVMPEIRRSPSKFEKAAVPNIKPLAKAFASALNSDSDFESENIDCQKGSSLIWIGVENSDIPKIGDQITKKTDNVEDCMERCKKIRINGHVCNAFGFNEKRMECTYGYEEDMFGVKPTKASDYSTRAFKKLCYPDTMGAFRDCTEFLAFRDYKLDITPKEVFDGLPAGRDGVSGCVELCVLSTTFKCRAASFDFSTNQCQLFDKYSLSNPENFIEHKSNSLLYFENGCSVEPENIKPVEITEARVQRAAKNDIKIDTSLTPVRIDFRKLRA</sequence>
<dbReference type="WBParaSite" id="PS1159_v2.g22995.t1">
    <property type="protein sequence ID" value="PS1159_v2.g22995.t1"/>
    <property type="gene ID" value="PS1159_v2.g22995"/>
</dbReference>